<feature type="transmembrane region" description="Helical" evidence="1">
    <location>
        <begin position="132"/>
        <end position="149"/>
    </location>
</feature>
<feature type="transmembrane region" description="Helical" evidence="1">
    <location>
        <begin position="169"/>
        <end position="186"/>
    </location>
</feature>
<evidence type="ECO:0000256" key="1">
    <source>
        <dbReference type="SAM" id="Phobius"/>
    </source>
</evidence>
<proteinExistence type="predicted"/>
<protein>
    <submittedName>
        <fullName evidence="2">Diguanylate cyclase (GGDEF) domain-containing protein</fullName>
    </submittedName>
</protein>
<organism evidence="2 3">
    <name type="scientific">Candidatus Woesebacteria bacterium GW2011_GWA1_39_12</name>
    <dbReference type="NCBI Taxonomy" id="1618549"/>
    <lineage>
        <taxon>Bacteria</taxon>
        <taxon>Candidatus Woeseibacteriota</taxon>
    </lineage>
</organism>
<keyword evidence="1" id="KW-0472">Membrane</keyword>
<feature type="transmembrane region" description="Helical" evidence="1">
    <location>
        <begin position="68"/>
        <end position="92"/>
    </location>
</feature>
<feature type="transmembrane region" description="Helical" evidence="1">
    <location>
        <begin position="198"/>
        <end position="219"/>
    </location>
</feature>
<evidence type="ECO:0000313" key="3">
    <source>
        <dbReference type="Proteomes" id="UP000034325"/>
    </source>
</evidence>
<evidence type="ECO:0000313" key="2">
    <source>
        <dbReference type="EMBL" id="KKQ98299.1"/>
    </source>
</evidence>
<keyword evidence="1" id="KW-1133">Transmembrane helix</keyword>
<sequence length="269" mass="29961">MSRAKNLLIVIVLINVIWNILLFLNPDKQTPFNYLFNVSYGIIYLFGAAAALWGMKKNKFSSWLGKSLVFYATALTSYTLALFIWALYNLVLNVEVPYPSIADILWLLFVPMSSLGFVFLIFSLGGKFTFRLVVELVVLSGIMFAILYSFLNQESGLESLPTLERILDITYPLLDSFLVALAITGIRTTKGSLHPNLLLFVFASLFMVIADTAFSYRSLQDTYWNGDVVDTLYLIAGGLFATAIISVLSMKQISEGDNKLHPVGTSSLV</sequence>
<name>A0A0G0PJP1_9BACT</name>
<accession>A0A0G0PJP1</accession>
<dbReference type="AlphaFoldDB" id="A0A0G0PJP1"/>
<gene>
    <name evidence="2" type="ORF">UT23_C0004G0140</name>
</gene>
<dbReference type="Proteomes" id="UP000034325">
    <property type="component" value="Unassembled WGS sequence"/>
</dbReference>
<comment type="caution">
    <text evidence="2">The sequence shown here is derived from an EMBL/GenBank/DDBJ whole genome shotgun (WGS) entry which is preliminary data.</text>
</comment>
<feature type="transmembrane region" description="Helical" evidence="1">
    <location>
        <begin position="231"/>
        <end position="250"/>
    </location>
</feature>
<keyword evidence="1" id="KW-0812">Transmembrane</keyword>
<feature type="transmembrane region" description="Helical" evidence="1">
    <location>
        <begin position="36"/>
        <end position="56"/>
    </location>
</feature>
<feature type="transmembrane region" description="Helical" evidence="1">
    <location>
        <begin position="7"/>
        <end position="24"/>
    </location>
</feature>
<feature type="transmembrane region" description="Helical" evidence="1">
    <location>
        <begin position="104"/>
        <end position="125"/>
    </location>
</feature>
<reference evidence="2 3" key="1">
    <citation type="journal article" date="2015" name="Nature">
        <title>rRNA introns, odd ribosomes, and small enigmatic genomes across a large radiation of phyla.</title>
        <authorList>
            <person name="Brown C.T."/>
            <person name="Hug L.A."/>
            <person name="Thomas B.C."/>
            <person name="Sharon I."/>
            <person name="Castelle C.J."/>
            <person name="Singh A."/>
            <person name="Wilkins M.J."/>
            <person name="Williams K.H."/>
            <person name="Banfield J.F."/>
        </authorList>
    </citation>
    <scope>NUCLEOTIDE SEQUENCE [LARGE SCALE GENOMIC DNA]</scope>
</reference>
<dbReference type="EMBL" id="LBWA01000004">
    <property type="protein sequence ID" value="KKQ98299.1"/>
    <property type="molecule type" value="Genomic_DNA"/>
</dbReference>